<keyword evidence="3" id="KW-1185">Reference proteome</keyword>
<dbReference type="Gramene" id="PRQ46056">
    <property type="protein sequence ID" value="PRQ46056"/>
    <property type="gene ID" value="RchiOBHm_Chr2g0085001"/>
</dbReference>
<organism evidence="2 3">
    <name type="scientific">Rosa chinensis</name>
    <name type="common">China rose</name>
    <dbReference type="NCBI Taxonomy" id="74649"/>
    <lineage>
        <taxon>Eukaryota</taxon>
        <taxon>Viridiplantae</taxon>
        <taxon>Streptophyta</taxon>
        <taxon>Embryophyta</taxon>
        <taxon>Tracheophyta</taxon>
        <taxon>Spermatophyta</taxon>
        <taxon>Magnoliopsida</taxon>
        <taxon>eudicotyledons</taxon>
        <taxon>Gunneridae</taxon>
        <taxon>Pentapetalae</taxon>
        <taxon>rosids</taxon>
        <taxon>fabids</taxon>
        <taxon>Rosales</taxon>
        <taxon>Rosaceae</taxon>
        <taxon>Rosoideae</taxon>
        <taxon>Rosoideae incertae sedis</taxon>
        <taxon>Rosa</taxon>
    </lineage>
</organism>
<name>A0A2P6RI09_ROSCH</name>
<keyword evidence="1" id="KW-0472">Membrane</keyword>
<dbReference type="Proteomes" id="UP000238479">
    <property type="component" value="Chromosome 2"/>
</dbReference>
<keyword evidence="1" id="KW-0812">Transmembrane</keyword>
<sequence>MLDAGLQVVGGLEQCECVVMYQSFVPIASQFFLPINLFNSIGQFQFVLFFCFQFKLVEFCWNFMLENRKMSFPRRQWLLAGNLV</sequence>
<evidence type="ECO:0000313" key="2">
    <source>
        <dbReference type="EMBL" id="PRQ46056.1"/>
    </source>
</evidence>
<feature type="transmembrane region" description="Helical" evidence="1">
    <location>
        <begin position="44"/>
        <end position="65"/>
    </location>
</feature>
<evidence type="ECO:0000256" key="1">
    <source>
        <dbReference type="SAM" id="Phobius"/>
    </source>
</evidence>
<gene>
    <name evidence="2" type="ORF">RchiOBHm_Chr2g0085001</name>
</gene>
<comment type="caution">
    <text evidence="2">The sequence shown here is derived from an EMBL/GenBank/DDBJ whole genome shotgun (WGS) entry which is preliminary data.</text>
</comment>
<dbReference type="EMBL" id="PDCK01000040">
    <property type="protein sequence ID" value="PRQ46056.1"/>
    <property type="molecule type" value="Genomic_DNA"/>
</dbReference>
<proteinExistence type="predicted"/>
<accession>A0A2P6RI09</accession>
<reference evidence="2 3" key="1">
    <citation type="journal article" date="2018" name="Nat. Genet.">
        <title>The Rosa genome provides new insights in the design of modern roses.</title>
        <authorList>
            <person name="Bendahmane M."/>
        </authorList>
    </citation>
    <scope>NUCLEOTIDE SEQUENCE [LARGE SCALE GENOMIC DNA]</scope>
    <source>
        <strain evidence="3">cv. Old Blush</strain>
    </source>
</reference>
<evidence type="ECO:0000313" key="3">
    <source>
        <dbReference type="Proteomes" id="UP000238479"/>
    </source>
</evidence>
<dbReference type="AlphaFoldDB" id="A0A2P6RI09"/>
<protein>
    <submittedName>
        <fullName evidence="2">Uncharacterized protein</fullName>
    </submittedName>
</protein>
<keyword evidence="1" id="KW-1133">Transmembrane helix</keyword>